<evidence type="ECO:0000256" key="1">
    <source>
        <dbReference type="SAM" id="Phobius"/>
    </source>
</evidence>
<reference evidence="2" key="2">
    <citation type="journal article" date="2015" name="Fish Shellfish Immunol.">
        <title>Early steps in the European eel (Anguilla anguilla)-Vibrio vulnificus interaction in the gills: Role of the RtxA13 toxin.</title>
        <authorList>
            <person name="Callol A."/>
            <person name="Pajuelo D."/>
            <person name="Ebbesson L."/>
            <person name="Teles M."/>
            <person name="MacKenzie S."/>
            <person name="Amaro C."/>
        </authorList>
    </citation>
    <scope>NUCLEOTIDE SEQUENCE</scope>
</reference>
<accession>A0A0E9X986</accession>
<evidence type="ECO:0000313" key="2">
    <source>
        <dbReference type="EMBL" id="JAH99189.1"/>
    </source>
</evidence>
<keyword evidence="1" id="KW-0812">Transmembrane</keyword>
<keyword evidence="1" id="KW-0472">Membrane</keyword>
<proteinExistence type="predicted"/>
<sequence length="38" mass="4120">MIVFNCPIIGSWLSRFPFPLCGLIVHGALLCLVSVCSI</sequence>
<dbReference type="EMBL" id="GBXM01009388">
    <property type="protein sequence ID" value="JAH99189.1"/>
    <property type="molecule type" value="Transcribed_RNA"/>
</dbReference>
<organism evidence="2">
    <name type="scientific">Anguilla anguilla</name>
    <name type="common">European freshwater eel</name>
    <name type="synonym">Muraena anguilla</name>
    <dbReference type="NCBI Taxonomy" id="7936"/>
    <lineage>
        <taxon>Eukaryota</taxon>
        <taxon>Metazoa</taxon>
        <taxon>Chordata</taxon>
        <taxon>Craniata</taxon>
        <taxon>Vertebrata</taxon>
        <taxon>Euteleostomi</taxon>
        <taxon>Actinopterygii</taxon>
        <taxon>Neopterygii</taxon>
        <taxon>Teleostei</taxon>
        <taxon>Anguilliformes</taxon>
        <taxon>Anguillidae</taxon>
        <taxon>Anguilla</taxon>
    </lineage>
</organism>
<protein>
    <submittedName>
        <fullName evidence="2">Uncharacterized protein</fullName>
    </submittedName>
</protein>
<reference evidence="2" key="1">
    <citation type="submission" date="2014-11" db="EMBL/GenBank/DDBJ databases">
        <authorList>
            <person name="Amaro Gonzalez C."/>
        </authorList>
    </citation>
    <scope>NUCLEOTIDE SEQUENCE</scope>
</reference>
<feature type="transmembrane region" description="Helical" evidence="1">
    <location>
        <begin position="16"/>
        <end position="36"/>
    </location>
</feature>
<dbReference type="AlphaFoldDB" id="A0A0E9X986"/>
<keyword evidence="1" id="KW-1133">Transmembrane helix</keyword>
<name>A0A0E9X986_ANGAN</name>